<comment type="caution">
    <text evidence="5">The sequence shown here is derived from an EMBL/GenBank/DDBJ whole genome shotgun (WGS) entry which is preliminary data.</text>
</comment>
<comment type="similarity">
    <text evidence="1 3">Belongs to the calycin superfamily. Lipocalin family.</text>
</comment>
<dbReference type="Pfam" id="PF00061">
    <property type="entry name" value="Lipocalin"/>
    <property type="match status" value="1"/>
</dbReference>
<protein>
    <recommendedName>
        <fullName evidence="4">Lipocalin/cytosolic fatty-acid binding domain-containing protein</fullName>
    </recommendedName>
</protein>
<keyword evidence="6" id="KW-1185">Reference proteome</keyword>
<dbReference type="GO" id="GO:0005737">
    <property type="term" value="C:cytoplasm"/>
    <property type="evidence" value="ECO:0007669"/>
    <property type="project" value="TreeGrafter"/>
</dbReference>
<dbReference type="InterPro" id="IPR000566">
    <property type="entry name" value="Lipocln_cytosolic_FA-bd_dom"/>
</dbReference>
<dbReference type="GO" id="GO:0006629">
    <property type="term" value="P:lipid metabolic process"/>
    <property type="evidence" value="ECO:0007669"/>
    <property type="project" value="TreeGrafter"/>
</dbReference>
<dbReference type="PANTHER" id="PTHR10612">
    <property type="entry name" value="APOLIPOPROTEIN D"/>
    <property type="match status" value="1"/>
</dbReference>
<proteinExistence type="inferred from homology"/>
<evidence type="ECO:0000313" key="6">
    <source>
        <dbReference type="Proteomes" id="UP001292094"/>
    </source>
</evidence>
<dbReference type="Proteomes" id="UP001292094">
    <property type="component" value="Unassembled WGS sequence"/>
</dbReference>
<dbReference type="InterPro" id="IPR003057">
    <property type="entry name" value="Invtbrt_color"/>
</dbReference>
<evidence type="ECO:0000256" key="3">
    <source>
        <dbReference type="PIRNR" id="PIRNR036893"/>
    </source>
</evidence>
<evidence type="ECO:0000256" key="2">
    <source>
        <dbReference type="ARBA" id="ARBA00023157"/>
    </source>
</evidence>
<dbReference type="EMBL" id="JAWZYT010004393">
    <property type="protein sequence ID" value="KAK4293997.1"/>
    <property type="molecule type" value="Genomic_DNA"/>
</dbReference>
<organism evidence="5 6">
    <name type="scientific">Petrolisthes manimaculis</name>
    <dbReference type="NCBI Taxonomy" id="1843537"/>
    <lineage>
        <taxon>Eukaryota</taxon>
        <taxon>Metazoa</taxon>
        <taxon>Ecdysozoa</taxon>
        <taxon>Arthropoda</taxon>
        <taxon>Crustacea</taxon>
        <taxon>Multicrustacea</taxon>
        <taxon>Malacostraca</taxon>
        <taxon>Eumalacostraca</taxon>
        <taxon>Eucarida</taxon>
        <taxon>Decapoda</taxon>
        <taxon>Pleocyemata</taxon>
        <taxon>Anomura</taxon>
        <taxon>Galatheoidea</taxon>
        <taxon>Porcellanidae</taxon>
        <taxon>Petrolisthes</taxon>
    </lineage>
</organism>
<dbReference type="PIRSF" id="PIRSF036893">
    <property type="entry name" value="Lipocalin_ApoD"/>
    <property type="match status" value="1"/>
</dbReference>
<evidence type="ECO:0000313" key="5">
    <source>
        <dbReference type="EMBL" id="KAK4293997.1"/>
    </source>
</evidence>
<dbReference type="AlphaFoldDB" id="A0AAE1NRG7"/>
<dbReference type="Gene3D" id="2.40.128.20">
    <property type="match status" value="1"/>
</dbReference>
<feature type="signal peptide" evidence="3">
    <location>
        <begin position="1"/>
        <end position="18"/>
    </location>
</feature>
<evidence type="ECO:0000259" key="4">
    <source>
        <dbReference type="Pfam" id="PF00061"/>
    </source>
</evidence>
<dbReference type="InterPro" id="IPR022271">
    <property type="entry name" value="Lipocalin_ApoD"/>
</dbReference>
<feature type="chain" id="PRO_5041785783" description="Lipocalin/cytosolic fatty-acid binding domain-containing protein" evidence="3">
    <location>
        <begin position="19"/>
        <end position="199"/>
    </location>
</feature>
<name>A0AAE1NRG7_9EUCA</name>
<evidence type="ECO:0000256" key="1">
    <source>
        <dbReference type="ARBA" id="ARBA00006889"/>
    </source>
</evidence>
<sequence>MRCLVPFIFLVLAAFAVADKVPDFVIPGKCPRVNEAKLWKEQVPKHASYAGQWYQWSMTENPYQPIKQCNRVEYSFDGKAFKAKTTGLDTDGNPFRHNGQLYPNPFGESHLSIDYENTFAAPYVVVDTDYAHYSCIYSCIDYDFDYYSDFAFIFSRSQDLPDEYLRKCETAFREIGVDLNRFNRLPHGSNCRYDVYGSL</sequence>
<keyword evidence="2" id="KW-1015">Disulfide bond</keyword>
<dbReference type="PANTHER" id="PTHR10612:SF34">
    <property type="entry name" value="APOLIPOPROTEIN D"/>
    <property type="match status" value="1"/>
</dbReference>
<accession>A0AAE1NRG7</accession>
<dbReference type="SUPFAM" id="SSF50814">
    <property type="entry name" value="Lipocalins"/>
    <property type="match status" value="1"/>
</dbReference>
<reference evidence="5" key="1">
    <citation type="submission" date="2023-11" db="EMBL/GenBank/DDBJ databases">
        <title>Genome assemblies of two species of porcelain crab, Petrolisthes cinctipes and Petrolisthes manimaculis (Anomura: Porcellanidae).</title>
        <authorList>
            <person name="Angst P."/>
        </authorList>
    </citation>
    <scope>NUCLEOTIDE SEQUENCE</scope>
    <source>
        <strain evidence="5">PB745_02</strain>
        <tissue evidence="5">Gill</tissue>
    </source>
</reference>
<dbReference type="GO" id="GO:0031409">
    <property type="term" value="F:pigment binding"/>
    <property type="evidence" value="ECO:0007669"/>
    <property type="project" value="InterPro"/>
</dbReference>
<dbReference type="GO" id="GO:0000302">
    <property type="term" value="P:response to reactive oxygen species"/>
    <property type="evidence" value="ECO:0007669"/>
    <property type="project" value="TreeGrafter"/>
</dbReference>
<keyword evidence="3" id="KW-0732">Signal</keyword>
<gene>
    <name evidence="5" type="ORF">Pmani_033348</name>
</gene>
<dbReference type="InterPro" id="IPR012674">
    <property type="entry name" value="Calycin"/>
</dbReference>
<dbReference type="PRINTS" id="PR01273">
    <property type="entry name" value="INVTBRTCOLOR"/>
</dbReference>
<feature type="domain" description="Lipocalin/cytosolic fatty-acid binding" evidence="4">
    <location>
        <begin position="50"/>
        <end position="186"/>
    </location>
</feature>